<accession>A0ABP6Q8U3</accession>
<evidence type="ECO:0000313" key="3">
    <source>
        <dbReference type="EMBL" id="GAA3210980.1"/>
    </source>
</evidence>
<keyword evidence="3" id="KW-0489">Methyltransferase</keyword>
<reference evidence="4" key="1">
    <citation type="journal article" date="2019" name="Int. J. Syst. Evol. Microbiol.">
        <title>The Global Catalogue of Microorganisms (GCM) 10K type strain sequencing project: providing services to taxonomists for standard genome sequencing and annotation.</title>
        <authorList>
            <consortium name="The Broad Institute Genomics Platform"/>
            <consortium name="The Broad Institute Genome Sequencing Center for Infectious Disease"/>
            <person name="Wu L."/>
            <person name="Ma J."/>
        </authorList>
    </citation>
    <scope>NUCLEOTIDE SEQUENCE [LARGE SCALE GENOMIC DNA]</scope>
    <source>
        <strain evidence="4">JCM 9377</strain>
    </source>
</reference>
<evidence type="ECO:0000256" key="1">
    <source>
        <dbReference type="ARBA" id="ARBA00022679"/>
    </source>
</evidence>
<dbReference type="Proteomes" id="UP001501237">
    <property type="component" value="Unassembled WGS sequence"/>
</dbReference>
<dbReference type="Pfam" id="PF13649">
    <property type="entry name" value="Methyltransf_25"/>
    <property type="match status" value="1"/>
</dbReference>
<organism evidence="3 4">
    <name type="scientific">Actinocorallia longicatena</name>
    <dbReference type="NCBI Taxonomy" id="111803"/>
    <lineage>
        <taxon>Bacteria</taxon>
        <taxon>Bacillati</taxon>
        <taxon>Actinomycetota</taxon>
        <taxon>Actinomycetes</taxon>
        <taxon>Streptosporangiales</taxon>
        <taxon>Thermomonosporaceae</taxon>
        <taxon>Actinocorallia</taxon>
    </lineage>
</organism>
<dbReference type="InterPro" id="IPR041698">
    <property type="entry name" value="Methyltransf_25"/>
</dbReference>
<gene>
    <name evidence="3" type="ORF">GCM10010468_29320</name>
</gene>
<dbReference type="InterPro" id="IPR029063">
    <property type="entry name" value="SAM-dependent_MTases_sf"/>
</dbReference>
<dbReference type="CDD" id="cd02440">
    <property type="entry name" value="AdoMet_MTases"/>
    <property type="match status" value="1"/>
</dbReference>
<dbReference type="GO" id="GO:0032259">
    <property type="term" value="P:methylation"/>
    <property type="evidence" value="ECO:0007669"/>
    <property type="project" value="UniProtKB-KW"/>
</dbReference>
<dbReference type="SUPFAM" id="SSF53335">
    <property type="entry name" value="S-adenosyl-L-methionine-dependent methyltransferases"/>
    <property type="match status" value="1"/>
</dbReference>
<dbReference type="GO" id="GO:0008168">
    <property type="term" value="F:methyltransferase activity"/>
    <property type="evidence" value="ECO:0007669"/>
    <property type="project" value="UniProtKB-KW"/>
</dbReference>
<protein>
    <submittedName>
        <fullName evidence="3">Class I SAM-dependent methyltransferase</fullName>
    </submittedName>
</protein>
<comment type="caution">
    <text evidence="3">The sequence shown here is derived from an EMBL/GenBank/DDBJ whole genome shotgun (WGS) entry which is preliminary data.</text>
</comment>
<dbReference type="Gene3D" id="3.40.50.150">
    <property type="entry name" value="Vaccinia Virus protein VP39"/>
    <property type="match status" value="1"/>
</dbReference>
<keyword evidence="4" id="KW-1185">Reference proteome</keyword>
<dbReference type="EMBL" id="BAAAUV010000006">
    <property type="protein sequence ID" value="GAA3210980.1"/>
    <property type="molecule type" value="Genomic_DNA"/>
</dbReference>
<dbReference type="RefSeq" id="WP_344827959.1">
    <property type="nucleotide sequence ID" value="NZ_BAAAUV010000006.1"/>
</dbReference>
<feature type="domain" description="Methyltransferase" evidence="2">
    <location>
        <begin position="38"/>
        <end position="125"/>
    </location>
</feature>
<name>A0ABP6Q8U3_9ACTN</name>
<dbReference type="PANTHER" id="PTHR43861:SF3">
    <property type="entry name" value="PUTATIVE (AFU_ORTHOLOGUE AFUA_2G14390)-RELATED"/>
    <property type="match status" value="1"/>
</dbReference>
<evidence type="ECO:0000259" key="2">
    <source>
        <dbReference type="Pfam" id="PF13649"/>
    </source>
</evidence>
<dbReference type="PANTHER" id="PTHR43861">
    <property type="entry name" value="TRANS-ACONITATE 2-METHYLTRANSFERASE-RELATED"/>
    <property type="match status" value="1"/>
</dbReference>
<evidence type="ECO:0000313" key="4">
    <source>
        <dbReference type="Proteomes" id="UP001501237"/>
    </source>
</evidence>
<sequence length="190" mass="20645">MDAEAWDRRYAAQDLLWSVEPNRFVAEELAALPPGRALDLACGEGRNALWLASLGWRATAADFSGVAVGRGRELDPDGLVEWRVEDLTTWEFPEADLVLVAYLHLPEREMAAVLGRAARAVAPGGTLFFVGHDRTNLTEGVGGPQDPAILHSPGSVADALTGLRIERAERVRRPVGDRTAVDTLVRAVRE</sequence>
<proteinExistence type="predicted"/>
<keyword evidence="1" id="KW-0808">Transferase</keyword>